<feature type="binding site" evidence="9">
    <location>
        <position position="106"/>
    </location>
    <ligand>
        <name>Mg(2+)</name>
        <dbReference type="ChEBI" id="CHEBI:18420"/>
        <label>2</label>
    </ligand>
</feature>
<feature type="binding site" evidence="10">
    <location>
        <position position="84"/>
    </location>
    <ligand>
        <name>Mg(2+)</name>
        <dbReference type="ChEBI" id="CHEBI:18420"/>
        <label>1</label>
        <note>catalytic</note>
    </ligand>
</feature>
<comment type="cofactor">
    <cofactor evidence="9 10">
        <name>Mg(2+)</name>
        <dbReference type="ChEBI" id="CHEBI:18420"/>
    </cofactor>
</comment>
<dbReference type="GO" id="GO:0000287">
    <property type="term" value="F:magnesium ion binding"/>
    <property type="evidence" value="ECO:0007669"/>
    <property type="project" value="UniProtKB-UniRule"/>
</dbReference>
<evidence type="ECO:0000256" key="1">
    <source>
        <dbReference type="ARBA" id="ARBA00001625"/>
    </source>
</evidence>
<dbReference type="CDD" id="cd01638">
    <property type="entry name" value="CysQ"/>
    <property type="match status" value="1"/>
</dbReference>
<feature type="binding site" evidence="9">
    <location>
        <position position="235"/>
    </location>
    <ligand>
        <name>substrate</name>
    </ligand>
</feature>
<dbReference type="HOGENOM" id="CLU_044118_3_0_5"/>
<feature type="binding site" evidence="9">
    <location>
        <position position="105"/>
    </location>
    <ligand>
        <name>Mg(2+)</name>
        <dbReference type="ChEBI" id="CHEBI:18420"/>
        <label>1</label>
    </ligand>
</feature>
<feature type="binding site" evidence="10">
    <location>
        <position position="106"/>
    </location>
    <ligand>
        <name>Mg(2+)</name>
        <dbReference type="ChEBI" id="CHEBI:18420"/>
        <label>1</label>
        <note>catalytic</note>
    </ligand>
</feature>
<feature type="binding site" evidence="10">
    <location>
        <position position="235"/>
    </location>
    <ligand>
        <name>Mg(2+)</name>
        <dbReference type="ChEBI" id="CHEBI:18420"/>
        <label>1</label>
        <note>catalytic</note>
    </ligand>
</feature>
<feature type="binding site" evidence="10">
    <location>
        <position position="105"/>
    </location>
    <ligand>
        <name>Mg(2+)</name>
        <dbReference type="ChEBI" id="CHEBI:18420"/>
        <label>1</label>
        <note>catalytic</note>
    </ligand>
</feature>
<dbReference type="Pfam" id="PF00459">
    <property type="entry name" value="Inositol_P"/>
    <property type="match status" value="1"/>
</dbReference>
<accession>E0TI56</accession>
<dbReference type="PRINTS" id="PR00377">
    <property type="entry name" value="IMPHPHTASES"/>
</dbReference>
<keyword evidence="12" id="KW-1185">Reference proteome</keyword>
<evidence type="ECO:0000256" key="3">
    <source>
        <dbReference type="ARBA" id="ARBA00022475"/>
    </source>
</evidence>
<comment type="similarity">
    <text evidence="2 9">Belongs to the inositol monophosphatase superfamily. CysQ family.</text>
</comment>
<dbReference type="EC" id="3.1.3.7" evidence="9"/>
<dbReference type="Gene3D" id="3.30.540.10">
    <property type="entry name" value="Fructose-1,6-Bisphosphatase, subunit A, domain 1"/>
    <property type="match status" value="1"/>
</dbReference>
<evidence type="ECO:0000256" key="2">
    <source>
        <dbReference type="ARBA" id="ARBA00005289"/>
    </source>
</evidence>
<feature type="binding site" evidence="9">
    <location>
        <position position="235"/>
    </location>
    <ligand>
        <name>Mg(2+)</name>
        <dbReference type="ChEBI" id="CHEBI:18420"/>
        <label>2</label>
    </ligand>
</feature>
<gene>
    <name evidence="9" type="primary">cysQ</name>
    <name evidence="11" type="ordered locus">PB2503_06647</name>
</gene>
<protein>
    <recommendedName>
        <fullName evidence="9">3'(2'),5'-bisphosphate nucleotidase CysQ</fullName>
        <ecNumber evidence="9">3.1.3.7</ecNumber>
    </recommendedName>
    <alternativeName>
        <fullName evidence="9">3'(2'),5-bisphosphonucleoside 3'(2')-phosphohydrolase</fullName>
    </alternativeName>
    <alternativeName>
        <fullName evidence="9">3'-phosphoadenosine 5'-phosphate phosphatase</fullName>
        <shortName evidence="9">PAP phosphatase</shortName>
    </alternativeName>
</protein>
<feature type="binding site" evidence="9">
    <location>
        <position position="84"/>
    </location>
    <ligand>
        <name>Mg(2+)</name>
        <dbReference type="ChEBI" id="CHEBI:18420"/>
        <label>1</label>
    </ligand>
</feature>
<dbReference type="eggNOG" id="COG1218">
    <property type="taxonomic scope" value="Bacteria"/>
</dbReference>
<evidence type="ECO:0000256" key="10">
    <source>
        <dbReference type="PIRSR" id="PIRSR600760-2"/>
    </source>
</evidence>
<evidence type="ECO:0000313" key="11">
    <source>
        <dbReference type="EMBL" id="ADM09395.1"/>
    </source>
</evidence>
<evidence type="ECO:0000256" key="6">
    <source>
        <dbReference type="ARBA" id="ARBA00022801"/>
    </source>
</evidence>
<dbReference type="PANTHER" id="PTHR43028">
    <property type="entry name" value="3'(2'),5'-BISPHOSPHATE NUCLEOTIDASE 1"/>
    <property type="match status" value="1"/>
</dbReference>
<dbReference type="GO" id="GO:0000103">
    <property type="term" value="P:sulfate assimilation"/>
    <property type="evidence" value="ECO:0007669"/>
    <property type="project" value="TreeGrafter"/>
</dbReference>
<evidence type="ECO:0000256" key="9">
    <source>
        <dbReference type="HAMAP-Rule" id="MF_02095"/>
    </source>
</evidence>
<dbReference type="InterPro" id="IPR050725">
    <property type="entry name" value="CysQ/Inositol_MonoPase"/>
</dbReference>
<evidence type="ECO:0000256" key="8">
    <source>
        <dbReference type="ARBA" id="ARBA00023136"/>
    </source>
</evidence>
<feature type="binding site" evidence="9">
    <location>
        <position position="103"/>
    </location>
    <ligand>
        <name>Mg(2+)</name>
        <dbReference type="ChEBI" id="CHEBI:18420"/>
        <label>1</label>
    </ligand>
</feature>
<sequence>MVFPLLRSSASFGNMSTLPSTARLDDLIRLSLAAGDVIMEVRSRAFEVQEKADGSAVTAADQAAEEVITAGLNALDNSIPIIAEEAASEGKIPEAGSRFFLVDPLDGTKEFINKRDEFTVNIALVVDGLPVMGVVFAPAKGILWAGDPDGAIRQKASGSPFALVGEPEPIRARDVPADGRIAIASRSHRSPETDEALQKLKTGDIRSAGSSLKFCVIAEGEADVYPRLGRTMEWDTAAGHAVLKAAGGRVHVFANGEEQGPLTYGKVERDYDNPHFIAWGA</sequence>
<feature type="binding site" evidence="9">
    <location>
        <begin position="105"/>
        <end position="108"/>
    </location>
    <ligand>
        <name>substrate</name>
    </ligand>
</feature>
<dbReference type="STRING" id="314260.PB2503_06647"/>
<keyword evidence="4 9" id="KW-0997">Cell inner membrane</keyword>
<reference evidence="12" key="1">
    <citation type="submission" date="2010-08" db="EMBL/GenBank/DDBJ databases">
        <title>Genome sequence of Parvularcula bermudensis HTCC2503.</title>
        <authorList>
            <person name="Kang D.-M."/>
            <person name="Oh H.-M."/>
            <person name="Cho J.-C."/>
        </authorList>
    </citation>
    <scope>NUCLEOTIDE SEQUENCE [LARGE SCALE GENOMIC DNA]</scope>
    <source>
        <strain evidence="12">ATCC BAA-594 / HTCC2503 / KCTC 12087</strain>
    </source>
</reference>
<evidence type="ECO:0000256" key="5">
    <source>
        <dbReference type="ARBA" id="ARBA00022723"/>
    </source>
</evidence>
<dbReference type="InterPro" id="IPR020583">
    <property type="entry name" value="Inositol_monoP_metal-BS"/>
</dbReference>
<dbReference type="KEGG" id="pbr:PB2503_06647"/>
<keyword evidence="5 9" id="KW-0479">Metal-binding</keyword>
<dbReference type="EMBL" id="CP002156">
    <property type="protein sequence ID" value="ADM09395.1"/>
    <property type="molecule type" value="Genomic_DNA"/>
</dbReference>
<dbReference type="Proteomes" id="UP000001302">
    <property type="component" value="Chromosome"/>
</dbReference>
<evidence type="ECO:0000313" key="12">
    <source>
        <dbReference type="Proteomes" id="UP000001302"/>
    </source>
</evidence>
<dbReference type="PROSITE" id="PS00630">
    <property type="entry name" value="IMP_2"/>
    <property type="match status" value="1"/>
</dbReference>
<dbReference type="SUPFAM" id="SSF56655">
    <property type="entry name" value="Carbohydrate phosphatase"/>
    <property type="match status" value="1"/>
</dbReference>
<dbReference type="RefSeq" id="WP_013300369.1">
    <property type="nucleotide sequence ID" value="NC_014414.1"/>
</dbReference>
<name>E0TI56_PARBH</name>
<keyword evidence="3 9" id="KW-1003">Cell membrane</keyword>
<dbReference type="GO" id="GO:0050427">
    <property type="term" value="P:3'-phosphoadenosine 5'-phosphosulfate metabolic process"/>
    <property type="evidence" value="ECO:0007669"/>
    <property type="project" value="TreeGrafter"/>
</dbReference>
<dbReference type="InterPro" id="IPR020550">
    <property type="entry name" value="Inositol_monophosphatase_CS"/>
</dbReference>
<feature type="binding site" evidence="9">
    <location>
        <position position="84"/>
    </location>
    <ligand>
        <name>substrate</name>
    </ligand>
</feature>
<dbReference type="PANTHER" id="PTHR43028:SF5">
    <property type="entry name" value="3'(2'),5'-BISPHOSPHATE NUCLEOTIDASE 1"/>
    <property type="match status" value="1"/>
</dbReference>
<proteinExistence type="inferred from homology"/>
<dbReference type="Gene3D" id="3.40.190.80">
    <property type="match status" value="1"/>
</dbReference>
<comment type="function">
    <text evidence="9">Converts adenosine-3',5'-bisphosphate (PAP) to AMP.</text>
</comment>
<comment type="subcellular location">
    <subcellularLocation>
        <location evidence="9">Cell inner membrane</location>
        <topology evidence="9">Peripheral membrane protein</topology>
        <orientation evidence="9">Cytoplasmic side</orientation>
    </subcellularLocation>
</comment>
<feature type="binding site" evidence="9">
    <location>
        <position position="103"/>
    </location>
    <ligand>
        <name>Mg(2+)</name>
        <dbReference type="ChEBI" id="CHEBI:18420"/>
        <label>2</label>
    </ligand>
</feature>
<evidence type="ECO:0000256" key="7">
    <source>
        <dbReference type="ARBA" id="ARBA00022842"/>
    </source>
</evidence>
<keyword evidence="8 9" id="KW-0472">Membrane</keyword>
<comment type="catalytic activity">
    <reaction evidence="1 9">
        <text>adenosine 3',5'-bisphosphate + H2O = AMP + phosphate</text>
        <dbReference type="Rhea" id="RHEA:10040"/>
        <dbReference type="ChEBI" id="CHEBI:15377"/>
        <dbReference type="ChEBI" id="CHEBI:43474"/>
        <dbReference type="ChEBI" id="CHEBI:58343"/>
        <dbReference type="ChEBI" id="CHEBI:456215"/>
        <dbReference type="EC" id="3.1.3.7"/>
    </reaction>
</comment>
<keyword evidence="7 9" id="KW-0460">Magnesium</keyword>
<keyword evidence="6 9" id="KW-0378">Hydrolase</keyword>
<dbReference type="GO" id="GO:0008441">
    <property type="term" value="F:3'(2'),5'-bisphosphate nucleotidase activity"/>
    <property type="evidence" value="ECO:0007669"/>
    <property type="project" value="UniProtKB-UniRule"/>
</dbReference>
<dbReference type="NCBIfam" id="TIGR01331">
    <property type="entry name" value="bisphos_cysQ"/>
    <property type="match status" value="1"/>
</dbReference>
<dbReference type="InterPro" id="IPR000760">
    <property type="entry name" value="Inositol_monophosphatase-like"/>
</dbReference>
<dbReference type="PROSITE" id="PS00629">
    <property type="entry name" value="IMP_1"/>
    <property type="match status" value="1"/>
</dbReference>
<dbReference type="HAMAP" id="MF_02095">
    <property type="entry name" value="CysQ"/>
    <property type="match status" value="1"/>
</dbReference>
<organism evidence="11 12">
    <name type="scientific">Parvularcula bermudensis (strain ATCC BAA-594 / HTCC2503 / KCTC 12087)</name>
    <dbReference type="NCBI Taxonomy" id="314260"/>
    <lineage>
        <taxon>Bacteria</taxon>
        <taxon>Pseudomonadati</taxon>
        <taxon>Pseudomonadota</taxon>
        <taxon>Alphaproteobacteria</taxon>
        <taxon>Parvularculales</taxon>
        <taxon>Parvularculaceae</taxon>
        <taxon>Parvularcula</taxon>
    </lineage>
</organism>
<dbReference type="AlphaFoldDB" id="E0TI56"/>
<dbReference type="GO" id="GO:0005886">
    <property type="term" value="C:plasma membrane"/>
    <property type="evidence" value="ECO:0007669"/>
    <property type="project" value="UniProtKB-SubCell"/>
</dbReference>
<dbReference type="InterPro" id="IPR006240">
    <property type="entry name" value="CysQ"/>
</dbReference>
<feature type="binding site" evidence="10">
    <location>
        <position position="103"/>
    </location>
    <ligand>
        <name>Mg(2+)</name>
        <dbReference type="ChEBI" id="CHEBI:18420"/>
        <label>1</label>
        <note>catalytic</note>
    </ligand>
</feature>
<dbReference type="GO" id="GO:0046854">
    <property type="term" value="P:phosphatidylinositol phosphate biosynthetic process"/>
    <property type="evidence" value="ECO:0007669"/>
    <property type="project" value="InterPro"/>
</dbReference>
<evidence type="ECO:0000256" key="4">
    <source>
        <dbReference type="ARBA" id="ARBA00022519"/>
    </source>
</evidence>
<reference evidence="11 12" key="2">
    <citation type="journal article" date="2011" name="J. Bacteriol.">
        <title>Complete genome sequence of strain HTCC2503T of Parvularcula bermudensis, the type species of the order "Parvularculales" in the class Alphaproteobacteria.</title>
        <authorList>
            <person name="Oh H.M."/>
            <person name="Kang I."/>
            <person name="Vergin K.L."/>
            <person name="Kang D."/>
            <person name="Rhee K.H."/>
            <person name="Giovannoni S.J."/>
            <person name="Cho J.C."/>
        </authorList>
    </citation>
    <scope>NUCLEOTIDE SEQUENCE [LARGE SCALE GENOMIC DNA]</scope>
    <source>
        <strain evidence="12">ATCC BAA-594 / HTCC2503 / KCTC 12087</strain>
    </source>
</reference>